<dbReference type="Pfam" id="PF01636">
    <property type="entry name" value="APH"/>
    <property type="match status" value="1"/>
</dbReference>
<comment type="caution">
    <text evidence="2">The sequence shown here is derived from an EMBL/GenBank/DDBJ whole genome shotgun (WGS) entry which is preliminary data.</text>
</comment>
<evidence type="ECO:0000313" key="3">
    <source>
        <dbReference type="Proteomes" id="UP000612585"/>
    </source>
</evidence>
<dbReference type="PIRSF" id="PIRSF000707">
    <property type="entry name" value="Hygromycin-B_kinase"/>
    <property type="match status" value="1"/>
</dbReference>
<evidence type="ECO:0000259" key="1">
    <source>
        <dbReference type="Pfam" id="PF01636"/>
    </source>
</evidence>
<organism evidence="2 3">
    <name type="scientific">Virgisporangium aurantiacum</name>
    <dbReference type="NCBI Taxonomy" id="175570"/>
    <lineage>
        <taxon>Bacteria</taxon>
        <taxon>Bacillati</taxon>
        <taxon>Actinomycetota</taxon>
        <taxon>Actinomycetes</taxon>
        <taxon>Micromonosporales</taxon>
        <taxon>Micromonosporaceae</taxon>
        <taxon>Virgisporangium</taxon>
    </lineage>
</organism>
<accession>A0A8J3YXY6</accession>
<dbReference type="Gene3D" id="3.90.1200.10">
    <property type="match status" value="1"/>
</dbReference>
<dbReference type="InterPro" id="IPR011009">
    <property type="entry name" value="Kinase-like_dom_sf"/>
</dbReference>
<dbReference type="RefSeq" id="WP_239151189.1">
    <property type="nucleotide sequence ID" value="NZ_BOPG01000002.1"/>
</dbReference>
<protein>
    <submittedName>
        <fullName evidence="2">Phosphotransferase</fullName>
    </submittedName>
</protein>
<dbReference type="SUPFAM" id="SSF56112">
    <property type="entry name" value="Protein kinase-like (PK-like)"/>
    <property type="match status" value="1"/>
</dbReference>
<gene>
    <name evidence="2" type="ORF">Vau01_001130</name>
</gene>
<proteinExistence type="predicted"/>
<dbReference type="CDD" id="cd05120">
    <property type="entry name" value="APH_ChoK_like"/>
    <property type="match status" value="1"/>
</dbReference>
<feature type="domain" description="Aminoglycoside phosphotransferase" evidence="1">
    <location>
        <begin position="55"/>
        <end position="265"/>
    </location>
</feature>
<dbReference type="PANTHER" id="PTHR21310">
    <property type="entry name" value="AMINOGLYCOSIDE PHOSPHOTRANSFERASE-RELATED-RELATED"/>
    <property type="match status" value="1"/>
</dbReference>
<dbReference type="AlphaFoldDB" id="A0A8J3YXY6"/>
<name>A0A8J3YXY6_9ACTN</name>
<reference evidence="2" key="1">
    <citation type="submission" date="2021-01" db="EMBL/GenBank/DDBJ databases">
        <title>Whole genome shotgun sequence of Virgisporangium aurantiacum NBRC 16421.</title>
        <authorList>
            <person name="Komaki H."/>
            <person name="Tamura T."/>
        </authorList>
    </citation>
    <scope>NUCLEOTIDE SEQUENCE</scope>
    <source>
        <strain evidence="2">NBRC 16421</strain>
    </source>
</reference>
<dbReference type="PANTHER" id="PTHR21310:SF15">
    <property type="entry name" value="AMINOGLYCOSIDE PHOSPHOTRANSFERASE DOMAIN-CONTAINING PROTEIN"/>
    <property type="match status" value="1"/>
</dbReference>
<sequence length="309" mass="34196">MKQQLALPPAESEEDFDELTDDDLRPGVEALCRDLGADVSGLHPFPTGSLPVYAAGRLVLKLFPEVYVEDLPVEAGVLAAVHDKLPIPTPGVHAVGERDGWGYILMDRLRGESLEIDWDALGPATRDGLATQLGEAMAALHALPHPEIDDWWPDDWAGFVAQQRATCVARHQGLGLAPAWVEQIGPFLDSVDLPESGPVLLHTEIMRQHLLVAPEGTRLTGLFDFEPAMRGAAEYEFVGLGCFVAEGDARFLGRALRAYGLEPDAAFRRRMMAWTLLHYYSNVRKYLDRLPDPDEPTFESLADRWYATD</sequence>
<dbReference type="InterPro" id="IPR016259">
    <property type="entry name" value="Hygromycin-B_Kinase"/>
</dbReference>
<dbReference type="EMBL" id="BOPG01000002">
    <property type="protein sequence ID" value="GIJ52597.1"/>
    <property type="molecule type" value="Genomic_DNA"/>
</dbReference>
<evidence type="ECO:0000313" key="2">
    <source>
        <dbReference type="EMBL" id="GIJ52597.1"/>
    </source>
</evidence>
<dbReference type="InterPro" id="IPR002575">
    <property type="entry name" value="Aminoglycoside_PTrfase"/>
</dbReference>
<keyword evidence="3" id="KW-1185">Reference proteome</keyword>
<dbReference type="InterPro" id="IPR051678">
    <property type="entry name" value="AGP_Transferase"/>
</dbReference>
<dbReference type="Proteomes" id="UP000612585">
    <property type="component" value="Unassembled WGS sequence"/>
</dbReference>